<evidence type="ECO:0000256" key="9">
    <source>
        <dbReference type="ARBA" id="ARBA00023501"/>
    </source>
</evidence>
<organism evidence="13 14">
    <name type="scientific">Zhongshania aliphaticivorans</name>
    <dbReference type="NCBI Taxonomy" id="1470434"/>
    <lineage>
        <taxon>Bacteria</taxon>
        <taxon>Pseudomonadati</taxon>
        <taxon>Pseudomonadota</taxon>
        <taxon>Gammaproteobacteria</taxon>
        <taxon>Cellvibrionales</taxon>
        <taxon>Spongiibacteraceae</taxon>
        <taxon>Zhongshania</taxon>
    </lineage>
</organism>
<dbReference type="PROSITE" id="PS00450">
    <property type="entry name" value="ACONITASE_1"/>
    <property type="match status" value="1"/>
</dbReference>
<dbReference type="Gene3D" id="3.30.499.10">
    <property type="entry name" value="Aconitase, domain 3"/>
    <property type="match status" value="2"/>
</dbReference>
<evidence type="ECO:0000313" key="14">
    <source>
        <dbReference type="Proteomes" id="UP000074119"/>
    </source>
</evidence>
<dbReference type="InterPro" id="IPR044137">
    <property type="entry name" value="AcnA_IRP_Swivel"/>
</dbReference>
<dbReference type="GO" id="GO:0003994">
    <property type="term" value="F:aconitate hydratase activity"/>
    <property type="evidence" value="ECO:0007669"/>
    <property type="project" value="UniProtKB-EC"/>
</dbReference>
<dbReference type="InterPro" id="IPR006249">
    <property type="entry name" value="Aconitase/IRP2"/>
</dbReference>
<dbReference type="UniPathway" id="UPA00223">
    <property type="reaction ID" value="UER00718"/>
</dbReference>
<sequence>MQSTKHLLSDLICGEQSYQYYDLQKLGDERLAQLPKSLKILLENQLRHFDGKTINADIIVAFSRWLDNASGGDDLNFSPARVLMQDFTGVPAIVDLAAMRDAVAKRGGDVSAINPQIPVHLVIDHSVTVDQYGSPQAFGENVAKEMERNEERYRFLKWGQSAFRNFNVVPPGTGICHQVNLEYLAQVVWVSEDGTMAYPDTVLGTDSHTPMVNGLGVLGWGVGGIEAEAALLGQPYSMMLPDVVGFELSGKLREGVTATDLVLSVVEILRREGVVGKFVEFFGDGLAELSVADRATIANMAPEYGATCGYFPVDEATLAYLKLTGRPEQTIALTEQYCKAQGLWRNPGDYPVFSHSVTLNLDTVEPSLAGPSRPQDRVAVSDLGNAMRDYLADSERDLNETADIEDMKLKLHHGDVVIAAITSCTNTSNPDVMIAAGLVARKARERGLRVKPWVKTSLAPGSKVVSKYLADSGLQDDLNSLGFDLVGYGCTTCIGNSGPLREPIAKAIDSKNMVVSALLSGNRNFDGRIHPQVKASWLASPPLVVAYALAGTTLRNLQEEAIATDSKGVEVFLKDLWPSTAEIHEIRKIVSGAMYRDAYQDVYLGTAEWQAIEVDKSDTYPWQVDSSYIRCPSFFDKPQLAGEEFPVLRSARILGVFGDSITTDHISPAGKIATDSPAGHYLQSIGIAPSDFNSYGSRRGNHEVMSRGTFANTRLNNKLVDREGGYTLAPDGQTVLPIFNAAVKYLEIEKPLVIIAGKQYGTGSSRDWAAKGTLLLGVKAVIAESFERIHRSNLVGMGVMPVEFDKEIPREMLDLKGDEQVDIIPCEEQLSPKQTVRIVLSRSDGSRHEVLGRLRIDTQEELGYFRHGGILQYVLSQLNN</sequence>
<dbReference type="FunFam" id="3.30.499.10:FF:000002">
    <property type="entry name" value="Aconitate hydratase"/>
    <property type="match status" value="1"/>
</dbReference>
<dbReference type="NCBIfam" id="NF006757">
    <property type="entry name" value="PRK09277.1"/>
    <property type="match status" value="1"/>
</dbReference>
<dbReference type="GO" id="GO:0006099">
    <property type="term" value="P:tricarboxylic acid cycle"/>
    <property type="evidence" value="ECO:0007669"/>
    <property type="project" value="UniProtKB-UniPathway"/>
</dbReference>
<gene>
    <name evidence="13" type="ORF">AZF00_11885</name>
</gene>
<evidence type="ECO:0000256" key="4">
    <source>
        <dbReference type="ARBA" id="ARBA00022485"/>
    </source>
</evidence>
<dbReference type="GO" id="GO:0051539">
    <property type="term" value="F:4 iron, 4 sulfur cluster binding"/>
    <property type="evidence" value="ECO:0007669"/>
    <property type="project" value="UniProtKB-KW"/>
</dbReference>
<keyword evidence="4 10" id="KW-0004">4Fe-4S</keyword>
<evidence type="ECO:0000256" key="8">
    <source>
        <dbReference type="ARBA" id="ARBA00023239"/>
    </source>
</evidence>
<dbReference type="CDD" id="cd01580">
    <property type="entry name" value="AcnA_IRP_Swivel"/>
    <property type="match status" value="1"/>
</dbReference>
<dbReference type="Pfam" id="PF00330">
    <property type="entry name" value="Aconitase"/>
    <property type="match status" value="1"/>
</dbReference>
<keyword evidence="8 10" id="KW-0456">Lyase</keyword>
<evidence type="ECO:0000259" key="11">
    <source>
        <dbReference type="Pfam" id="PF00330"/>
    </source>
</evidence>
<dbReference type="InterPro" id="IPR001030">
    <property type="entry name" value="Acoase/IPM_deHydtase_lsu_aba"/>
</dbReference>
<dbReference type="SUPFAM" id="SSF52016">
    <property type="entry name" value="LeuD/IlvD-like"/>
    <property type="match status" value="1"/>
</dbReference>
<evidence type="ECO:0000256" key="7">
    <source>
        <dbReference type="ARBA" id="ARBA00023014"/>
    </source>
</evidence>
<dbReference type="InterPro" id="IPR018136">
    <property type="entry name" value="Aconitase_4Fe-4S_BS"/>
</dbReference>
<dbReference type="RefSeq" id="WP_008249094.1">
    <property type="nucleotide sequence ID" value="NZ_CP014544.1"/>
</dbReference>
<protein>
    <recommendedName>
        <fullName evidence="10">Aconitate hydratase</fullName>
        <shortName evidence="10">Aconitase</shortName>
        <ecNumber evidence="10">4.2.1.3</ecNumber>
    </recommendedName>
</protein>
<reference evidence="13 14" key="1">
    <citation type="submission" date="2015-12" db="EMBL/GenBank/DDBJ databases">
        <authorList>
            <person name="Shamseldin A."/>
            <person name="Moawad H."/>
            <person name="Abd El-Rahim W.M."/>
            <person name="Sadowsky M.J."/>
        </authorList>
    </citation>
    <scope>NUCLEOTIDE SEQUENCE [LARGE SCALE GENOMIC DNA]</scope>
    <source>
        <strain evidence="13 14">SM2</strain>
    </source>
</reference>
<dbReference type="KEGG" id="zal:AZF00_11885"/>
<evidence type="ECO:0000313" key="13">
    <source>
        <dbReference type="EMBL" id="AMO68954.1"/>
    </source>
</evidence>
<dbReference type="AlphaFoldDB" id="A0A127M6R3"/>
<comment type="catalytic activity">
    <reaction evidence="9 10">
        <text>citrate = D-threo-isocitrate</text>
        <dbReference type="Rhea" id="RHEA:10336"/>
        <dbReference type="ChEBI" id="CHEBI:15562"/>
        <dbReference type="ChEBI" id="CHEBI:16947"/>
        <dbReference type="EC" id="4.2.1.3"/>
    </reaction>
</comment>
<dbReference type="PRINTS" id="PR00415">
    <property type="entry name" value="ACONITASE"/>
</dbReference>
<keyword evidence="5" id="KW-0479">Metal-binding</keyword>
<comment type="function">
    <text evidence="10">Catalyzes the isomerization of citrate to isocitrate via cis-aconitate.</text>
</comment>
<dbReference type="CDD" id="cd01586">
    <property type="entry name" value="AcnA_IRP"/>
    <property type="match status" value="1"/>
</dbReference>
<dbReference type="PANTHER" id="PTHR11670">
    <property type="entry name" value="ACONITASE/IRON-RESPONSIVE ELEMENT FAMILY MEMBER"/>
    <property type="match status" value="1"/>
</dbReference>
<dbReference type="NCBIfam" id="NF009520">
    <property type="entry name" value="PRK12881.1"/>
    <property type="match status" value="1"/>
</dbReference>
<dbReference type="InterPro" id="IPR015931">
    <property type="entry name" value="Acnase/IPM_dHydase_lsu_aba_1/3"/>
</dbReference>
<dbReference type="Proteomes" id="UP000074119">
    <property type="component" value="Chromosome"/>
</dbReference>
<dbReference type="InterPro" id="IPR015928">
    <property type="entry name" value="Aconitase/3IPM_dehydase_swvl"/>
</dbReference>
<evidence type="ECO:0000256" key="6">
    <source>
        <dbReference type="ARBA" id="ARBA00023004"/>
    </source>
</evidence>
<dbReference type="InterPro" id="IPR036008">
    <property type="entry name" value="Aconitase_4Fe-4S_dom"/>
</dbReference>
<keyword evidence="6 10" id="KW-0408">Iron</keyword>
<name>A0A127M6R3_9GAMM</name>
<evidence type="ECO:0000256" key="2">
    <source>
        <dbReference type="ARBA" id="ARBA00004717"/>
    </source>
</evidence>
<comment type="similarity">
    <text evidence="3 10">Belongs to the aconitase/IPM isomerase family.</text>
</comment>
<evidence type="ECO:0000256" key="10">
    <source>
        <dbReference type="RuleBase" id="RU361275"/>
    </source>
</evidence>
<evidence type="ECO:0000259" key="12">
    <source>
        <dbReference type="Pfam" id="PF00694"/>
    </source>
</evidence>
<evidence type="ECO:0000256" key="5">
    <source>
        <dbReference type="ARBA" id="ARBA00022723"/>
    </source>
</evidence>
<comment type="pathway">
    <text evidence="2">Carbohydrate metabolism; tricarboxylic acid cycle; isocitrate from oxaloacetate: step 2/2.</text>
</comment>
<dbReference type="SUPFAM" id="SSF53732">
    <property type="entry name" value="Aconitase iron-sulfur domain"/>
    <property type="match status" value="1"/>
</dbReference>
<comment type="cofactor">
    <cofactor evidence="1">
        <name>[4Fe-4S] cluster</name>
        <dbReference type="ChEBI" id="CHEBI:49883"/>
    </cofactor>
</comment>
<feature type="domain" description="Aconitase/3-isopropylmalate dehydratase large subunit alpha/beta/alpha" evidence="11">
    <location>
        <begin position="72"/>
        <end position="551"/>
    </location>
</feature>
<accession>A0A127M6R3</accession>
<dbReference type="PROSITE" id="PS01244">
    <property type="entry name" value="ACONITASE_2"/>
    <property type="match status" value="1"/>
</dbReference>
<dbReference type="NCBIfam" id="TIGR01341">
    <property type="entry name" value="aconitase_1"/>
    <property type="match status" value="1"/>
</dbReference>
<dbReference type="STRING" id="1470434.AZF00_11885"/>
<keyword evidence="7 10" id="KW-0411">Iron-sulfur</keyword>
<dbReference type="EMBL" id="CP014544">
    <property type="protein sequence ID" value="AMO68954.1"/>
    <property type="molecule type" value="Genomic_DNA"/>
</dbReference>
<proteinExistence type="inferred from homology"/>
<dbReference type="GO" id="GO:0046872">
    <property type="term" value="F:metal ion binding"/>
    <property type="evidence" value="ECO:0007669"/>
    <property type="project" value="UniProtKB-KW"/>
</dbReference>
<dbReference type="Gene3D" id="6.10.190.10">
    <property type="match status" value="1"/>
</dbReference>
<dbReference type="Gene3D" id="3.20.19.10">
    <property type="entry name" value="Aconitase, domain 4"/>
    <property type="match status" value="1"/>
</dbReference>
<feature type="domain" description="Aconitase A/isopropylmalate dehydratase small subunit swivel" evidence="12">
    <location>
        <begin position="680"/>
        <end position="806"/>
    </location>
</feature>
<evidence type="ECO:0000256" key="1">
    <source>
        <dbReference type="ARBA" id="ARBA00001966"/>
    </source>
</evidence>
<evidence type="ECO:0000256" key="3">
    <source>
        <dbReference type="ARBA" id="ARBA00007185"/>
    </source>
</evidence>
<dbReference type="EC" id="4.2.1.3" evidence="10"/>
<dbReference type="FunFam" id="3.20.19.10:FF:000001">
    <property type="entry name" value="Aconitate hydratase"/>
    <property type="match status" value="1"/>
</dbReference>
<dbReference type="InterPro" id="IPR000573">
    <property type="entry name" value="AconitaseA/IPMdHydase_ssu_swvl"/>
</dbReference>
<dbReference type="Pfam" id="PF00694">
    <property type="entry name" value="Aconitase_C"/>
    <property type="match status" value="1"/>
</dbReference>